<feature type="domain" description="Choloylglycine hydrolase/NAAA C-terminal" evidence="12">
    <location>
        <begin position="734"/>
        <end position="917"/>
    </location>
</feature>
<dbReference type="CDD" id="cd01903">
    <property type="entry name" value="Ntn_AC_NAAA"/>
    <property type="match status" value="1"/>
</dbReference>
<dbReference type="EMBL" id="JARKHS020007434">
    <property type="protein sequence ID" value="KAK8781690.1"/>
    <property type="molecule type" value="Genomic_DNA"/>
</dbReference>
<evidence type="ECO:0000259" key="12">
    <source>
        <dbReference type="Pfam" id="PF02275"/>
    </source>
</evidence>
<dbReference type="InterPro" id="IPR011042">
    <property type="entry name" value="6-blade_b-propeller_TolB-like"/>
</dbReference>
<keyword evidence="9" id="KW-0458">Lysosome</keyword>
<protein>
    <recommendedName>
        <fullName evidence="3">ceramidase</fullName>
        <ecNumber evidence="3">3.5.1.23</ecNumber>
    </recommendedName>
</protein>
<dbReference type="InterPro" id="IPR001258">
    <property type="entry name" value="NHL_repeat"/>
</dbReference>
<evidence type="ECO:0000256" key="1">
    <source>
        <dbReference type="ARBA" id="ARBA00004371"/>
    </source>
</evidence>
<evidence type="ECO:0000256" key="5">
    <source>
        <dbReference type="ARBA" id="ARBA00022737"/>
    </source>
</evidence>
<keyword evidence="5" id="KW-0677">Repeat</keyword>
<dbReference type="SUPFAM" id="SSF63829">
    <property type="entry name" value="Calcium-dependent phosphotriesterase"/>
    <property type="match status" value="1"/>
</dbReference>
<evidence type="ECO:0000259" key="13">
    <source>
        <dbReference type="Pfam" id="PF15508"/>
    </source>
</evidence>
<dbReference type="GO" id="GO:0005764">
    <property type="term" value="C:lysosome"/>
    <property type="evidence" value="ECO:0007669"/>
    <property type="project" value="UniProtKB-SubCell"/>
</dbReference>
<dbReference type="FunFam" id="3.60.60.10:FF:000006">
    <property type="entry name" value="N-acylethanolamine-hydrolyzing acid amidase"/>
    <property type="match status" value="1"/>
</dbReference>
<evidence type="ECO:0000256" key="4">
    <source>
        <dbReference type="ARBA" id="ARBA00022729"/>
    </source>
</evidence>
<comment type="subcellular location">
    <subcellularLocation>
        <location evidence="1">Lysosome</location>
    </subcellularLocation>
</comment>
<dbReference type="Proteomes" id="UP001321473">
    <property type="component" value="Unassembled WGS sequence"/>
</dbReference>
<dbReference type="GO" id="GO:0017040">
    <property type="term" value="F:N-acylsphingosine amidohydrolase activity"/>
    <property type="evidence" value="ECO:0007669"/>
    <property type="project" value="UniProtKB-EC"/>
</dbReference>
<proteinExistence type="inferred from homology"/>
<dbReference type="InterPro" id="IPR029130">
    <property type="entry name" value="Acid_ceramidase_N"/>
</dbReference>
<dbReference type="Gene3D" id="3.60.60.10">
    <property type="entry name" value="Penicillin V Acylase, Chain A"/>
    <property type="match status" value="1"/>
</dbReference>
<dbReference type="EC" id="3.5.1.23" evidence="3"/>
<comment type="similarity">
    <text evidence="2">Belongs to the acid ceramidase family.</text>
</comment>
<dbReference type="InterPro" id="IPR029132">
    <property type="entry name" value="CBAH/NAAA_C"/>
</dbReference>
<dbReference type="PROSITE" id="PS51125">
    <property type="entry name" value="NHL"/>
    <property type="match status" value="1"/>
</dbReference>
<feature type="non-terminal residue" evidence="14">
    <location>
        <position position="1"/>
    </location>
</feature>
<dbReference type="Gene3D" id="2.120.10.30">
    <property type="entry name" value="TolB, C-terminal domain"/>
    <property type="match status" value="1"/>
</dbReference>
<keyword evidence="15" id="KW-1185">Reference proteome</keyword>
<comment type="caution">
    <text evidence="14">The sequence shown here is derived from an EMBL/GenBank/DDBJ whole genome shotgun (WGS) entry which is preliminary data.</text>
</comment>
<sequence length="987" mass="106231">DFSCVALQETFEKYKSLLEKRQEELLEELEKLHSEEELHIMDSLHIAEKTTEHIEEACRFVNRLLEHANAVELLSLKQLVTTRLRNLIAGTPKLEAPSEMGFEFDLERFEKALGSVCGRLRRPRAAPSPPPPPAPLSASPTPPSSSPVNGGGGGGLVGNTSPIHSISSSLGGGNMSPLHSTSSSLGGGAGNGTSMSVACASMSPIHASAPSLAVAVAGSGSLSPPLHSAASSLEDAAVGGAGDPFAALAAPPLDVGLLTSAAAQYNLARLANMADTGPEDSEQGTDVPVTMADLLLDPTLGVSTAEQNVLNNLTALAKLGSVSLNNAGQIMLNGQVVPGLTLEPNAQTSPPPLLPSGRPSSGSSGSLGSHHQLLDTLLNGSTLSPRSSSRGSPMLDSLVNGSGILGQRVPILAAGSGLVSPSLSVQSGYVPPPRGSSNKLNTMQIRCKFGQLGPSKGQFSSPHGFCLGLEEEIIVADTNNHRIQVFDKSGEFKYTFGVAGKDEGQLWYPRKVAVIKSSGKYVICDRGNERSRMQIFTKGGHFIKKIAIRYIDIVAGLAITAENKIVAVDSVSPTVFVISEAGELLLWFDCSEYMREPSDIAISGREYYICDFKASHSTSKLREESLSRQAPEVQASSEVPSFVINLDLPPSERWTEVARAKKAEVYKMHEALKNLTVGLLGERVLRLIDTAMPKLLSTLPWPFTEEMKSISETTGLPLGEVVLYNVFYEFFTVCTSIVAQDANGEIYHARNMDFGLFLGWDPQNHTWAMTEVLRPTVVKLDFQRSQKTVFKAVTFAGYLGVLTAVKEGAFSMTVNERFKLNGGFIGLLEWILGDHSQQWVSFLTREVMENATSYETAKEAVSTTKLLAPVYFILAGTRPGEGAIITRDRNSHDADVYSLSDTPDKWFLLQTNYDHWESPPSYDDRRGPGMHCMRNVTQQGLGFGSLFDVLGTKPVLNMLTAYVALMRPSTGQLDTYTQTCIPPCAPW</sequence>
<evidence type="ECO:0000256" key="8">
    <source>
        <dbReference type="ARBA" id="ARBA00023180"/>
    </source>
</evidence>
<dbReference type="Pfam" id="PF02275">
    <property type="entry name" value="CBAH"/>
    <property type="match status" value="1"/>
</dbReference>
<keyword evidence="7" id="KW-0865">Zymogen</keyword>
<evidence type="ECO:0000313" key="14">
    <source>
        <dbReference type="EMBL" id="KAK8781690.1"/>
    </source>
</evidence>
<evidence type="ECO:0000313" key="15">
    <source>
        <dbReference type="Proteomes" id="UP001321473"/>
    </source>
</evidence>
<evidence type="ECO:0000256" key="6">
    <source>
        <dbReference type="ARBA" id="ARBA00022801"/>
    </source>
</evidence>
<dbReference type="PANTHER" id="PTHR28583">
    <property type="entry name" value="ACID AMIDASE"/>
    <property type="match status" value="1"/>
</dbReference>
<evidence type="ECO:0000256" key="7">
    <source>
        <dbReference type="ARBA" id="ARBA00023145"/>
    </source>
</evidence>
<dbReference type="PANTHER" id="PTHR28583:SF1">
    <property type="entry name" value="ACID CERAMIDASE"/>
    <property type="match status" value="1"/>
</dbReference>
<feature type="domain" description="Acid ceramidase N-terminal" evidence="13">
    <location>
        <begin position="638"/>
        <end position="698"/>
    </location>
</feature>
<name>A0AAQ4F3F7_AMBAM</name>
<keyword evidence="6" id="KW-0378">Hydrolase</keyword>
<feature type="region of interest" description="Disordered" evidence="11">
    <location>
        <begin position="121"/>
        <end position="188"/>
    </location>
</feature>
<gene>
    <name evidence="14" type="ORF">V5799_016968</name>
</gene>
<evidence type="ECO:0000256" key="9">
    <source>
        <dbReference type="ARBA" id="ARBA00023228"/>
    </source>
</evidence>
<evidence type="ECO:0000256" key="11">
    <source>
        <dbReference type="SAM" id="MobiDB-lite"/>
    </source>
</evidence>
<organism evidence="14 15">
    <name type="scientific">Amblyomma americanum</name>
    <name type="common">Lone star tick</name>
    <dbReference type="NCBI Taxonomy" id="6943"/>
    <lineage>
        <taxon>Eukaryota</taxon>
        <taxon>Metazoa</taxon>
        <taxon>Ecdysozoa</taxon>
        <taxon>Arthropoda</taxon>
        <taxon>Chelicerata</taxon>
        <taxon>Arachnida</taxon>
        <taxon>Acari</taxon>
        <taxon>Parasitiformes</taxon>
        <taxon>Ixodida</taxon>
        <taxon>Ixodoidea</taxon>
        <taxon>Ixodidae</taxon>
        <taxon>Amblyomminae</taxon>
        <taxon>Amblyomma</taxon>
    </lineage>
</organism>
<dbReference type="Pfam" id="PF01436">
    <property type="entry name" value="NHL"/>
    <property type="match status" value="1"/>
</dbReference>
<evidence type="ECO:0000256" key="3">
    <source>
        <dbReference type="ARBA" id="ARBA00011891"/>
    </source>
</evidence>
<evidence type="ECO:0000256" key="10">
    <source>
        <dbReference type="PROSITE-ProRule" id="PRU00504"/>
    </source>
</evidence>
<dbReference type="AlphaFoldDB" id="A0AAQ4F3F7"/>
<feature type="compositionally biased region" description="Low complexity" evidence="11">
    <location>
        <begin position="355"/>
        <end position="369"/>
    </location>
</feature>
<reference evidence="14 15" key="1">
    <citation type="journal article" date="2023" name="Arcadia Sci">
        <title>De novo assembly of a long-read Amblyomma americanum tick genome.</title>
        <authorList>
            <person name="Chou S."/>
            <person name="Poskanzer K.E."/>
            <person name="Rollins M."/>
            <person name="Thuy-Boun P.S."/>
        </authorList>
    </citation>
    <scope>NUCLEOTIDE SEQUENCE [LARGE SCALE GENOMIC DNA]</scope>
    <source>
        <strain evidence="14">F_SG_1</strain>
        <tissue evidence="14">Salivary glands</tissue>
    </source>
</reference>
<keyword evidence="4" id="KW-0732">Signal</keyword>
<evidence type="ECO:0000256" key="2">
    <source>
        <dbReference type="ARBA" id="ARBA00005730"/>
    </source>
</evidence>
<feature type="repeat" description="NHL" evidence="10">
    <location>
        <begin position="446"/>
        <end position="489"/>
    </location>
</feature>
<dbReference type="Pfam" id="PF15508">
    <property type="entry name" value="NAAA-beta"/>
    <property type="match status" value="1"/>
</dbReference>
<feature type="region of interest" description="Disordered" evidence="11">
    <location>
        <begin position="341"/>
        <end position="371"/>
    </location>
</feature>
<keyword evidence="8" id="KW-0325">Glycoprotein</keyword>
<accession>A0AAQ4F3F7</accession>
<feature type="compositionally biased region" description="Pro residues" evidence="11">
    <location>
        <begin position="126"/>
        <end position="145"/>
    </location>
</feature>